<name>A0A6H0XZC0_9PEZI</name>
<dbReference type="AlphaFoldDB" id="A0A6H0XZC0"/>
<proteinExistence type="predicted"/>
<protein>
    <recommendedName>
        <fullName evidence="1">SAP domain-containing protein</fullName>
    </recommendedName>
</protein>
<evidence type="ECO:0000313" key="3">
    <source>
        <dbReference type="Proteomes" id="UP000503462"/>
    </source>
</evidence>
<reference evidence="2 3" key="1">
    <citation type="journal article" date="2016" name="Sci. Rep.">
        <title>Peltaster fructicola genome reveals evolution from an invasive phytopathogen to an ectophytic parasite.</title>
        <authorList>
            <person name="Xu C."/>
            <person name="Chen H."/>
            <person name="Gleason M.L."/>
            <person name="Xu J.R."/>
            <person name="Liu H."/>
            <person name="Zhang R."/>
            <person name="Sun G."/>
        </authorList>
    </citation>
    <scope>NUCLEOTIDE SEQUENCE [LARGE SCALE GENOMIC DNA]</scope>
    <source>
        <strain evidence="2 3">LNHT1506</strain>
    </source>
</reference>
<dbReference type="Pfam" id="PF02037">
    <property type="entry name" value="SAP"/>
    <property type="match status" value="1"/>
</dbReference>
<accession>A0A6H0XZC0</accession>
<evidence type="ECO:0000313" key="2">
    <source>
        <dbReference type="EMBL" id="QIX00103.1"/>
    </source>
</evidence>
<dbReference type="InterPro" id="IPR003034">
    <property type="entry name" value="SAP_dom"/>
</dbReference>
<dbReference type="Proteomes" id="UP000503462">
    <property type="component" value="Chromosome 4"/>
</dbReference>
<feature type="domain" description="SAP" evidence="1">
    <location>
        <begin position="47"/>
        <end position="82"/>
    </location>
</feature>
<sequence length="87" mass="9972">MPTPIDRAMDSRNLFMGFAALVTGVAAWTIWGGDMFPQAEDPKGEPEKWTDEEMRRWLRSRNLLPTGKETRAELLTRIKANLRAPRT</sequence>
<keyword evidence="3" id="KW-1185">Reference proteome</keyword>
<evidence type="ECO:0000259" key="1">
    <source>
        <dbReference type="Pfam" id="PF02037"/>
    </source>
</evidence>
<dbReference type="EMBL" id="CP051142">
    <property type="protein sequence ID" value="QIX00103.1"/>
    <property type="molecule type" value="Genomic_DNA"/>
</dbReference>
<organism evidence="2 3">
    <name type="scientific">Peltaster fructicola</name>
    <dbReference type="NCBI Taxonomy" id="286661"/>
    <lineage>
        <taxon>Eukaryota</taxon>
        <taxon>Fungi</taxon>
        <taxon>Dikarya</taxon>
        <taxon>Ascomycota</taxon>
        <taxon>Pezizomycotina</taxon>
        <taxon>Dothideomycetes</taxon>
        <taxon>Dothideomycetes incertae sedis</taxon>
        <taxon>Peltaster</taxon>
    </lineage>
</organism>
<dbReference type="OrthoDB" id="5341873at2759"/>
<gene>
    <name evidence="2" type="ORF">AMS68_005620</name>
</gene>